<dbReference type="PANTHER" id="PTHR43429:SF1">
    <property type="entry name" value="NAD(P)H SULFUR OXIDOREDUCTASE (COA-DEPENDENT)"/>
    <property type="match status" value="1"/>
</dbReference>
<dbReference type="Gene3D" id="3.40.250.10">
    <property type="entry name" value="Rhodanese-like domain"/>
    <property type="match status" value="1"/>
</dbReference>
<dbReference type="InterPro" id="IPR023753">
    <property type="entry name" value="FAD/NAD-binding_dom"/>
</dbReference>
<reference evidence="8" key="2">
    <citation type="journal article" date="2021" name="PeerJ">
        <title>Extensive microbial diversity within the chicken gut microbiome revealed by metagenomics and culture.</title>
        <authorList>
            <person name="Gilroy R."/>
            <person name="Ravi A."/>
            <person name="Getino M."/>
            <person name="Pursley I."/>
            <person name="Horton D.L."/>
            <person name="Alikhan N.F."/>
            <person name="Baker D."/>
            <person name="Gharbi K."/>
            <person name="Hall N."/>
            <person name="Watson M."/>
            <person name="Adriaenssens E.M."/>
            <person name="Foster-Nyarko E."/>
            <person name="Jarju S."/>
            <person name="Secka A."/>
            <person name="Antonio M."/>
            <person name="Oren A."/>
            <person name="Chaudhuri R.R."/>
            <person name="La Ragione R."/>
            <person name="Hildebrand F."/>
            <person name="Pallen M.J."/>
        </authorList>
    </citation>
    <scope>NUCLEOTIDE SEQUENCE</scope>
    <source>
        <strain evidence="8">ChiW3-316</strain>
    </source>
</reference>
<dbReference type="Pfam" id="PF00581">
    <property type="entry name" value="Rhodanese"/>
    <property type="match status" value="1"/>
</dbReference>
<dbReference type="Pfam" id="PF07992">
    <property type="entry name" value="Pyr_redox_2"/>
    <property type="match status" value="1"/>
</dbReference>
<dbReference type="CDD" id="cd00158">
    <property type="entry name" value="RHOD"/>
    <property type="match status" value="1"/>
</dbReference>
<evidence type="ECO:0000256" key="5">
    <source>
        <dbReference type="ARBA" id="ARBA00023002"/>
    </source>
</evidence>
<dbReference type="InterPro" id="IPR016156">
    <property type="entry name" value="FAD/NAD-linked_Rdtase_dimer_sf"/>
</dbReference>
<organism evidence="8 9">
    <name type="scientific">Candidatus Scatocola faecipullorum</name>
    <dbReference type="NCBI Taxonomy" id="2840917"/>
    <lineage>
        <taxon>Bacteria</taxon>
        <taxon>Pseudomonadati</taxon>
        <taxon>Pseudomonadota</taxon>
        <taxon>Alphaproteobacteria</taxon>
        <taxon>Rhodospirillales</taxon>
        <taxon>Rhodospirillaceae</taxon>
        <taxon>Rhodospirillaceae incertae sedis</taxon>
        <taxon>Candidatus Scatocola</taxon>
    </lineage>
</organism>
<comment type="cofactor">
    <cofactor evidence="1">
        <name>FAD</name>
        <dbReference type="ChEBI" id="CHEBI:57692"/>
    </cofactor>
</comment>
<feature type="domain" description="Rhodanese" evidence="7">
    <location>
        <begin position="456"/>
        <end position="544"/>
    </location>
</feature>
<evidence type="ECO:0000256" key="6">
    <source>
        <dbReference type="ARBA" id="ARBA00023284"/>
    </source>
</evidence>
<dbReference type="AlphaFoldDB" id="A0A9D1SB65"/>
<dbReference type="PANTHER" id="PTHR43429">
    <property type="entry name" value="PYRIDINE NUCLEOTIDE-DISULFIDE OXIDOREDUCTASE DOMAIN-CONTAINING"/>
    <property type="match status" value="1"/>
</dbReference>
<dbReference type="InterPro" id="IPR050260">
    <property type="entry name" value="FAD-bd_OxRdtase"/>
</dbReference>
<evidence type="ECO:0000256" key="1">
    <source>
        <dbReference type="ARBA" id="ARBA00001974"/>
    </source>
</evidence>
<evidence type="ECO:0000313" key="8">
    <source>
        <dbReference type="EMBL" id="HIU53959.1"/>
    </source>
</evidence>
<keyword evidence="3" id="KW-0285">Flavoprotein</keyword>
<dbReference type="PRINTS" id="PR00411">
    <property type="entry name" value="PNDRDTASEI"/>
</dbReference>
<sequence>MRVLIIGGGAAGVTAATRLRRLDENAEIIILEQGDALSVSNCGLLYYLGGEVRERDELINTTPEKLKRQYNIDARLNAEVEFINRQEKTVTIKDKGKEYYDKLVFTIGAYQLRPDIDGVLAEQVFTIRDLASIERIKNYIKDFEPARAIIVGGGYIGVETAEVLHKLKIDTAIVEAADHILSGDFDNDIAAGIQNLLRGKGIKIYLNTKVEAFGDKSVSLSNGQKLDYDMAIIATGVKPDLKLSILSDLEVGETGGLVVNEYMQTSDKDIYAAGDDVEVLHMITRKPVRLSQAGLAVKEARVIAEHLAGISHKFKYALNTSAAQIFGLTAAASGATETKLKAAGTEYEKIHLYAYSHAGYLPDNRLNLYKLLFDRKGRLLGIQALGNREAVRKTDVTATAIMTGVPANELEDLALCYAPPYGNASDAVNTLGTMAENVLNGRVKFVSPFSGEWEQMAAEAMIIDVRPPEMFEKGHLPHAINIPQTAIRNNLSSIPQDKPVVLYCNRSIRAYVAAALLNNRGFDNIYVLSGGLYLYNEIEQNLREQNQTEAEY</sequence>
<dbReference type="PROSITE" id="PS50206">
    <property type="entry name" value="RHODANESE_3"/>
    <property type="match status" value="1"/>
</dbReference>
<gene>
    <name evidence="8" type="ORF">IAD20_07770</name>
</gene>
<accession>A0A9D1SB65</accession>
<dbReference type="InterPro" id="IPR036188">
    <property type="entry name" value="FAD/NAD-bd_sf"/>
</dbReference>
<keyword evidence="4" id="KW-0274">FAD</keyword>
<reference evidence="8" key="1">
    <citation type="submission" date="2020-10" db="EMBL/GenBank/DDBJ databases">
        <authorList>
            <person name="Gilroy R."/>
        </authorList>
    </citation>
    <scope>NUCLEOTIDE SEQUENCE</scope>
    <source>
        <strain evidence="8">ChiW3-316</strain>
    </source>
</reference>
<dbReference type="GO" id="GO:0016491">
    <property type="term" value="F:oxidoreductase activity"/>
    <property type="evidence" value="ECO:0007669"/>
    <property type="project" value="UniProtKB-KW"/>
</dbReference>
<evidence type="ECO:0000256" key="4">
    <source>
        <dbReference type="ARBA" id="ARBA00022827"/>
    </source>
</evidence>
<comment type="caution">
    <text evidence="8">The sequence shown here is derived from an EMBL/GenBank/DDBJ whole genome shotgun (WGS) entry which is preliminary data.</text>
</comment>
<dbReference type="InterPro" id="IPR001763">
    <property type="entry name" value="Rhodanese-like_dom"/>
</dbReference>
<evidence type="ECO:0000256" key="3">
    <source>
        <dbReference type="ARBA" id="ARBA00022630"/>
    </source>
</evidence>
<dbReference type="SUPFAM" id="SSF51905">
    <property type="entry name" value="FAD/NAD(P)-binding domain"/>
    <property type="match status" value="1"/>
</dbReference>
<dbReference type="Pfam" id="PF02852">
    <property type="entry name" value="Pyr_redox_dim"/>
    <property type="match status" value="1"/>
</dbReference>
<dbReference type="Gene3D" id="3.50.50.60">
    <property type="entry name" value="FAD/NAD(P)-binding domain"/>
    <property type="match status" value="2"/>
</dbReference>
<dbReference type="EMBL" id="DVNC01000053">
    <property type="protein sequence ID" value="HIU53959.1"/>
    <property type="molecule type" value="Genomic_DNA"/>
</dbReference>
<evidence type="ECO:0000313" key="9">
    <source>
        <dbReference type="Proteomes" id="UP000824107"/>
    </source>
</evidence>
<dbReference type="SUPFAM" id="SSF55424">
    <property type="entry name" value="FAD/NAD-linked reductases, dimerisation (C-terminal) domain"/>
    <property type="match status" value="1"/>
</dbReference>
<name>A0A9D1SB65_9PROT</name>
<evidence type="ECO:0000259" key="7">
    <source>
        <dbReference type="PROSITE" id="PS50206"/>
    </source>
</evidence>
<dbReference type="PRINTS" id="PR00368">
    <property type="entry name" value="FADPNR"/>
</dbReference>
<keyword evidence="6" id="KW-0676">Redox-active center</keyword>
<dbReference type="Proteomes" id="UP000824107">
    <property type="component" value="Unassembled WGS sequence"/>
</dbReference>
<dbReference type="InterPro" id="IPR004099">
    <property type="entry name" value="Pyr_nucl-diS_OxRdtase_dimer"/>
</dbReference>
<dbReference type="SMART" id="SM00450">
    <property type="entry name" value="RHOD"/>
    <property type="match status" value="1"/>
</dbReference>
<dbReference type="SUPFAM" id="SSF52821">
    <property type="entry name" value="Rhodanese/Cell cycle control phosphatase"/>
    <property type="match status" value="1"/>
</dbReference>
<evidence type="ECO:0000256" key="2">
    <source>
        <dbReference type="ARBA" id="ARBA00009130"/>
    </source>
</evidence>
<protein>
    <submittedName>
        <fullName evidence="8">FAD-dependent oxidoreductase</fullName>
    </submittedName>
</protein>
<dbReference type="InterPro" id="IPR036873">
    <property type="entry name" value="Rhodanese-like_dom_sf"/>
</dbReference>
<proteinExistence type="inferred from homology"/>
<keyword evidence="5" id="KW-0560">Oxidoreductase</keyword>
<comment type="similarity">
    <text evidence="2">Belongs to the class-III pyridine nucleotide-disulfide oxidoreductase family.</text>
</comment>